<protein>
    <recommendedName>
        <fullName evidence="5">BHLH domain-containing protein</fullName>
    </recommendedName>
</protein>
<evidence type="ECO:0000256" key="3">
    <source>
        <dbReference type="ARBA" id="ARBA00023163"/>
    </source>
</evidence>
<keyword evidence="7" id="KW-1185">Reference proteome</keyword>
<keyword evidence="3" id="KW-0804">Transcription</keyword>
<keyword evidence="2" id="KW-0805">Transcription regulation</keyword>
<feature type="domain" description="BHLH" evidence="5">
    <location>
        <begin position="322"/>
        <end position="411"/>
    </location>
</feature>
<dbReference type="OrthoDB" id="690068at2759"/>
<dbReference type="InterPro" id="IPR036638">
    <property type="entry name" value="HLH_DNA-bd_sf"/>
</dbReference>
<evidence type="ECO:0000313" key="6">
    <source>
        <dbReference type="EMBL" id="KAG8484279.1"/>
    </source>
</evidence>
<dbReference type="EMBL" id="JAHUZN010000009">
    <property type="protein sequence ID" value="KAG8484279.1"/>
    <property type="molecule type" value="Genomic_DNA"/>
</dbReference>
<dbReference type="PANTHER" id="PTHR46266:SF3">
    <property type="entry name" value="TRANSCRIPTION FACTOR EGL1"/>
    <property type="match status" value="1"/>
</dbReference>
<evidence type="ECO:0000259" key="5">
    <source>
        <dbReference type="PROSITE" id="PS50888"/>
    </source>
</evidence>
<dbReference type="Pfam" id="PF00010">
    <property type="entry name" value="HLH"/>
    <property type="match status" value="1"/>
</dbReference>
<organism evidence="6 7">
    <name type="scientific">Gossypium anomalum</name>
    <dbReference type="NCBI Taxonomy" id="47600"/>
    <lineage>
        <taxon>Eukaryota</taxon>
        <taxon>Viridiplantae</taxon>
        <taxon>Streptophyta</taxon>
        <taxon>Embryophyta</taxon>
        <taxon>Tracheophyta</taxon>
        <taxon>Spermatophyta</taxon>
        <taxon>Magnoliopsida</taxon>
        <taxon>eudicotyledons</taxon>
        <taxon>Gunneridae</taxon>
        <taxon>Pentapetalae</taxon>
        <taxon>rosids</taxon>
        <taxon>malvids</taxon>
        <taxon>Malvales</taxon>
        <taxon>Malvaceae</taxon>
        <taxon>Malvoideae</taxon>
        <taxon>Gossypium</taxon>
    </lineage>
</organism>
<comment type="subcellular location">
    <subcellularLocation>
        <location evidence="1">Nucleus</location>
    </subcellularLocation>
</comment>
<proteinExistence type="predicted"/>
<evidence type="ECO:0000256" key="1">
    <source>
        <dbReference type="ARBA" id="ARBA00004123"/>
    </source>
</evidence>
<accession>A0A8J5Z9B8</accession>
<dbReference type="Proteomes" id="UP000701853">
    <property type="component" value="Chromosome 9"/>
</dbReference>
<sequence length="519" mass="59434">MLPRFPLLASAPVIRRSPKPLSQALVLFAFQNPTIQRHKKAREKEKLASTFTLRKDSGGGSQPTIWVGDGWARPLATSTISKQYPRTKGYRGSESRERTKELMKLLALALHNQGTNLVHSSEPYCLFSMVLEWGDGYYNGDIKTRKTVQAVELNAEQLGLQRSEQLRQLYESLSAALNLQDLQQLYLRKISQILSGITWFVCLLNSTLAKSNLCFHAVWKEHCQLVKLFGCAMLILLTTKFTASKSSLYRFLNFRNSSQESSFIGWKENGLKKPWKRRNQATPQKLLKKILFEVQMMHDKGLLESTAKNGVKNDAPRPKADKICGNHVLSERKRREKLNQRFMILKTLEPSNKLLIEFFCVFGGLWFDIHVTECVEHNCLSSVALLNSLAFFMNADKVSILDDTVKYLERRVEELVTCSELMELETRTKRQPWDGVERTSDKYGSNKNIANRKKKYMNKRKASDIGEAELEIERVASKDNVVVIQFRCPWRDGFDALSNSQFGLPFSSIIHHLGFSRSL</sequence>
<comment type="caution">
    <text evidence="6">The sequence shown here is derived from an EMBL/GenBank/DDBJ whole genome shotgun (WGS) entry which is preliminary data.</text>
</comment>
<evidence type="ECO:0000256" key="2">
    <source>
        <dbReference type="ARBA" id="ARBA00023015"/>
    </source>
</evidence>
<dbReference type="GO" id="GO:0046983">
    <property type="term" value="F:protein dimerization activity"/>
    <property type="evidence" value="ECO:0007669"/>
    <property type="project" value="InterPro"/>
</dbReference>
<evidence type="ECO:0000256" key="4">
    <source>
        <dbReference type="ARBA" id="ARBA00023242"/>
    </source>
</evidence>
<keyword evidence="4" id="KW-0539">Nucleus</keyword>
<dbReference type="AlphaFoldDB" id="A0A8J5Z9B8"/>
<evidence type="ECO:0000313" key="7">
    <source>
        <dbReference type="Proteomes" id="UP000701853"/>
    </source>
</evidence>
<dbReference type="GO" id="GO:0005634">
    <property type="term" value="C:nucleus"/>
    <property type="evidence" value="ECO:0007669"/>
    <property type="project" value="UniProtKB-SubCell"/>
</dbReference>
<reference evidence="6 7" key="1">
    <citation type="journal article" date="2021" name="bioRxiv">
        <title>The Gossypium anomalum genome as a resource for cotton improvement and evolutionary analysis of hybrid incompatibility.</title>
        <authorList>
            <person name="Grover C.E."/>
            <person name="Yuan D."/>
            <person name="Arick M.A."/>
            <person name="Miller E.R."/>
            <person name="Hu G."/>
            <person name="Peterson D.G."/>
            <person name="Wendel J.F."/>
            <person name="Udall J.A."/>
        </authorList>
    </citation>
    <scope>NUCLEOTIDE SEQUENCE [LARGE SCALE GENOMIC DNA]</scope>
    <source>
        <strain evidence="6">JFW-Udall</strain>
        <tissue evidence="6">Leaf</tissue>
    </source>
</reference>
<name>A0A8J5Z9B8_9ROSI</name>
<dbReference type="Gene3D" id="4.10.280.10">
    <property type="entry name" value="Helix-loop-helix DNA-binding domain"/>
    <property type="match status" value="1"/>
</dbReference>
<dbReference type="PROSITE" id="PS50888">
    <property type="entry name" value="BHLH"/>
    <property type="match status" value="1"/>
</dbReference>
<dbReference type="InterPro" id="IPR011598">
    <property type="entry name" value="bHLH_dom"/>
</dbReference>
<gene>
    <name evidence="6" type="ORF">CXB51_023631</name>
</gene>
<dbReference type="SUPFAM" id="SSF47459">
    <property type="entry name" value="HLH, helix-loop-helix DNA-binding domain"/>
    <property type="match status" value="1"/>
</dbReference>
<dbReference type="PANTHER" id="PTHR46266">
    <property type="entry name" value="TRANSCRIPTION FACTOR TT8"/>
    <property type="match status" value="1"/>
</dbReference>